<dbReference type="CDD" id="cd00082">
    <property type="entry name" value="HisKA"/>
    <property type="match status" value="1"/>
</dbReference>
<dbReference type="InterPro" id="IPR005467">
    <property type="entry name" value="His_kinase_dom"/>
</dbReference>
<dbReference type="InterPro" id="IPR013655">
    <property type="entry name" value="PAS_fold_3"/>
</dbReference>
<dbReference type="GO" id="GO:0000155">
    <property type="term" value="F:phosphorelay sensor kinase activity"/>
    <property type="evidence" value="ECO:0007669"/>
    <property type="project" value="InterPro"/>
</dbReference>
<keyword evidence="3" id="KW-0597">Phosphoprotein</keyword>
<feature type="domain" description="Histidine kinase" evidence="8">
    <location>
        <begin position="428"/>
        <end position="643"/>
    </location>
</feature>
<keyword evidence="5" id="KW-0418">Kinase</keyword>
<reference evidence="10 11" key="1">
    <citation type="journal article" date="1992" name="Int. J. Syst. Bacteriol.">
        <title>Sphingobacterium antarcticus sp. nov. a Psychrotrophic Bacterium from the Soils of Schirmacher Oasis, Antarctica.</title>
        <authorList>
            <person name="Shivaji S."/>
            <person name="Ray M.K."/>
            <person name="Rao N.S."/>
            <person name="Saiserr L."/>
            <person name="Jagannadham M.V."/>
            <person name="Kumar G.S."/>
            <person name="Reddy G."/>
            <person name="Bhargava P.M."/>
        </authorList>
    </citation>
    <scope>NUCLEOTIDE SEQUENCE [LARGE SCALE GENOMIC DNA]</scope>
    <source>
        <strain evidence="10 11">4BY</strain>
    </source>
</reference>
<dbReference type="SMART" id="SM00387">
    <property type="entry name" value="HATPase_c"/>
    <property type="match status" value="1"/>
</dbReference>
<dbReference type="Proteomes" id="UP000028007">
    <property type="component" value="Unassembled WGS sequence"/>
</dbReference>
<evidence type="ECO:0000256" key="7">
    <source>
        <dbReference type="ARBA" id="ARBA00023136"/>
    </source>
</evidence>
<dbReference type="FunFam" id="1.10.287.130:FF:000001">
    <property type="entry name" value="Two-component sensor histidine kinase"/>
    <property type="match status" value="1"/>
</dbReference>
<dbReference type="PANTHER" id="PTHR45453:SF1">
    <property type="entry name" value="PHOSPHATE REGULON SENSOR PROTEIN PHOR"/>
    <property type="match status" value="1"/>
</dbReference>
<dbReference type="SUPFAM" id="SSF55785">
    <property type="entry name" value="PYP-like sensor domain (PAS domain)"/>
    <property type="match status" value="2"/>
</dbReference>
<dbReference type="GO" id="GO:0004721">
    <property type="term" value="F:phosphoprotein phosphatase activity"/>
    <property type="evidence" value="ECO:0007669"/>
    <property type="project" value="TreeGrafter"/>
</dbReference>
<dbReference type="InterPro" id="IPR003661">
    <property type="entry name" value="HisK_dim/P_dom"/>
</dbReference>
<evidence type="ECO:0000256" key="3">
    <source>
        <dbReference type="ARBA" id="ARBA00022553"/>
    </source>
</evidence>
<dbReference type="InterPro" id="IPR000014">
    <property type="entry name" value="PAS"/>
</dbReference>
<evidence type="ECO:0000256" key="1">
    <source>
        <dbReference type="ARBA" id="ARBA00000085"/>
    </source>
</evidence>
<evidence type="ECO:0000256" key="4">
    <source>
        <dbReference type="ARBA" id="ARBA00022679"/>
    </source>
</evidence>
<dbReference type="InterPro" id="IPR036890">
    <property type="entry name" value="HATPase_C_sf"/>
</dbReference>
<dbReference type="EMBL" id="JNFF01000117">
    <property type="protein sequence ID" value="KEQ28072.1"/>
    <property type="molecule type" value="Genomic_DNA"/>
</dbReference>
<dbReference type="PROSITE" id="PS50113">
    <property type="entry name" value="PAC"/>
    <property type="match status" value="1"/>
</dbReference>
<dbReference type="PROSITE" id="PS50109">
    <property type="entry name" value="HIS_KIN"/>
    <property type="match status" value="1"/>
</dbReference>
<keyword evidence="7" id="KW-0472">Membrane</keyword>
<dbReference type="GO" id="GO:0016036">
    <property type="term" value="P:cellular response to phosphate starvation"/>
    <property type="evidence" value="ECO:0007669"/>
    <property type="project" value="TreeGrafter"/>
</dbReference>
<dbReference type="CDD" id="cd00075">
    <property type="entry name" value="HATPase"/>
    <property type="match status" value="1"/>
</dbReference>
<dbReference type="InterPro" id="IPR035965">
    <property type="entry name" value="PAS-like_dom_sf"/>
</dbReference>
<evidence type="ECO:0000256" key="5">
    <source>
        <dbReference type="ARBA" id="ARBA00022777"/>
    </source>
</evidence>
<dbReference type="OrthoDB" id="9813151at2"/>
<name>A0A081PBJ9_9SPHI</name>
<comment type="caution">
    <text evidence="10">The sequence shown here is derived from an EMBL/GenBank/DDBJ whole genome shotgun (WGS) entry which is preliminary data.</text>
</comment>
<dbReference type="InterPro" id="IPR036097">
    <property type="entry name" value="HisK_dim/P_sf"/>
</dbReference>
<proteinExistence type="predicted"/>
<evidence type="ECO:0000313" key="11">
    <source>
        <dbReference type="Proteomes" id="UP000028007"/>
    </source>
</evidence>
<keyword evidence="11" id="KW-1185">Reference proteome</keyword>
<evidence type="ECO:0000259" key="9">
    <source>
        <dbReference type="PROSITE" id="PS50113"/>
    </source>
</evidence>
<dbReference type="FunFam" id="3.30.565.10:FF:000006">
    <property type="entry name" value="Sensor histidine kinase WalK"/>
    <property type="match status" value="1"/>
</dbReference>
<dbReference type="SUPFAM" id="SSF55874">
    <property type="entry name" value="ATPase domain of HSP90 chaperone/DNA topoisomerase II/histidine kinase"/>
    <property type="match status" value="1"/>
</dbReference>
<dbReference type="Gene3D" id="3.30.450.20">
    <property type="entry name" value="PAS domain"/>
    <property type="match status" value="3"/>
</dbReference>
<evidence type="ECO:0000259" key="8">
    <source>
        <dbReference type="PROSITE" id="PS50109"/>
    </source>
</evidence>
<dbReference type="Pfam" id="PF00512">
    <property type="entry name" value="HisKA"/>
    <property type="match status" value="1"/>
</dbReference>
<evidence type="ECO:0000256" key="6">
    <source>
        <dbReference type="ARBA" id="ARBA00023012"/>
    </source>
</evidence>
<dbReference type="eggNOG" id="COG3829">
    <property type="taxonomic scope" value="Bacteria"/>
</dbReference>
<protein>
    <recommendedName>
        <fullName evidence="2">histidine kinase</fullName>
        <ecNumber evidence="2">2.7.13.3</ecNumber>
    </recommendedName>
</protein>
<dbReference type="RefSeq" id="WP_051760264.1">
    <property type="nucleotide sequence ID" value="NZ_JNFF01000117.1"/>
</dbReference>
<keyword evidence="6" id="KW-0902">Two-component regulatory system</keyword>
<dbReference type="NCBIfam" id="TIGR00229">
    <property type="entry name" value="sensory_box"/>
    <property type="match status" value="1"/>
</dbReference>
<dbReference type="Gene3D" id="1.10.287.130">
    <property type="match status" value="1"/>
</dbReference>
<dbReference type="SUPFAM" id="SSF47384">
    <property type="entry name" value="Homodimeric domain of signal transducing histidine kinase"/>
    <property type="match status" value="1"/>
</dbReference>
<dbReference type="SMART" id="SM00388">
    <property type="entry name" value="HisKA"/>
    <property type="match status" value="1"/>
</dbReference>
<dbReference type="GO" id="GO:0005886">
    <property type="term" value="C:plasma membrane"/>
    <property type="evidence" value="ECO:0007669"/>
    <property type="project" value="TreeGrafter"/>
</dbReference>
<feature type="domain" description="PAC" evidence="9">
    <location>
        <begin position="371"/>
        <end position="424"/>
    </location>
</feature>
<dbReference type="PANTHER" id="PTHR45453">
    <property type="entry name" value="PHOSPHATE REGULON SENSOR PROTEIN PHOR"/>
    <property type="match status" value="1"/>
</dbReference>
<dbReference type="PRINTS" id="PR00344">
    <property type="entry name" value="BCTRLSENSOR"/>
</dbReference>
<dbReference type="AlphaFoldDB" id="A0A081PBJ9"/>
<dbReference type="InterPro" id="IPR000700">
    <property type="entry name" value="PAS-assoc_C"/>
</dbReference>
<accession>A0A081PBJ9</accession>
<dbReference type="Pfam" id="PF13426">
    <property type="entry name" value="PAS_9"/>
    <property type="match status" value="1"/>
</dbReference>
<organism evidence="10 11">
    <name type="scientific">Pedobacter antarcticus 4BY</name>
    <dbReference type="NCBI Taxonomy" id="1358423"/>
    <lineage>
        <taxon>Bacteria</taxon>
        <taxon>Pseudomonadati</taxon>
        <taxon>Bacteroidota</taxon>
        <taxon>Sphingobacteriia</taxon>
        <taxon>Sphingobacteriales</taxon>
        <taxon>Sphingobacteriaceae</taxon>
        <taxon>Pedobacter</taxon>
    </lineage>
</organism>
<keyword evidence="4" id="KW-0808">Transferase</keyword>
<dbReference type="Pfam" id="PF08447">
    <property type="entry name" value="PAS_3"/>
    <property type="match status" value="1"/>
</dbReference>
<dbReference type="Pfam" id="PF02518">
    <property type="entry name" value="HATPase_c"/>
    <property type="match status" value="1"/>
</dbReference>
<dbReference type="InterPro" id="IPR004358">
    <property type="entry name" value="Sig_transdc_His_kin-like_C"/>
</dbReference>
<gene>
    <name evidence="10" type="ORF">N180_00075</name>
</gene>
<sequence length="643" mass="73311">MNLPKDPFFQALFHTPIPRMILKANVPDFTIMACNQAFKEGKNLQGRDITNQSLWDAFVLEKSDMESLNKFRGALISAAEKNEKIILKEFKYSVPNPDGTLEPQWWHIEIVPVSADGTKVDFLLFSTYNITEQLINIREYKNREIGYLQQQERHIEIRQLNQKLEISESRAKYLISEAPVAIGLLSGRDMIIDSANNKMLEIWGKNESIIGLPVLEALPEIIGQSFPDILNEVYTTGIPYYGNEKMVVLEYEGELKEVYLNFVYQPMTNQAHQVDHIMVVAVNVTETVLSRKSIERAEEMLRLAINSAALGTWYIDINTRDFIPSTRMKEFFGFEESEEMTYEAAMQQIEQPYRNLVIQAVEDAIATGTNFDIEHPVTGRNDGKLRWLKSTGRLYPEEQGKPANFSGTILEITERKQDEQRKNDFISMVSHELKTPLTSLTAYIQLLLNKAEKRQDDFAVNALSKANQQVKKMAVMINGFLNVSRIGSGKIYLTTQEFDFSALVSEVLDEMLLFTNTHKFIFIPCPEIIVSADRDKIGQVISNFLSNAVKFSPAGKDITISCSLKEKQVELQVKDHGIGISIYDQQKLFERFYRVENKHTAHISGFGIGLYLCAEIISRHQGQIWVESNIGSGSEFHFSLPLK</sequence>
<dbReference type="Gene3D" id="2.10.70.100">
    <property type="match status" value="1"/>
</dbReference>
<dbReference type="EC" id="2.7.13.3" evidence="2"/>
<evidence type="ECO:0000313" key="10">
    <source>
        <dbReference type="EMBL" id="KEQ28072.1"/>
    </source>
</evidence>
<dbReference type="eggNOG" id="COG5002">
    <property type="taxonomic scope" value="Bacteria"/>
</dbReference>
<dbReference type="Gene3D" id="3.30.565.10">
    <property type="entry name" value="Histidine kinase-like ATPase, C-terminal domain"/>
    <property type="match status" value="1"/>
</dbReference>
<evidence type="ECO:0000256" key="2">
    <source>
        <dbReference type="ARBA" id="ARBA00012438"/>
    </source>
</evidence>
<dbReference type="InterPro" id="IPR050351">
    <property type="entry name" value="BphY/WalK/GraS-like"/>
</dbReference>
<dbReference type="InterPro" id="IPR003594">
    <property type="entry name" value="HATPase_dom"/>
</dbReference>
<comment type="catalytic activity">
    <reaction evidence="1">
        <text>ATP + protein L-histidine = ADP + protein N-phospho-L-histidine.</text>
        <dbReference type="EC" id="2.7.13.3"/>
    </reaction>
</comment>